<dbReference type="InterPro" id="IPR000873">
    <property type="entry name" value="AMP-dep_synth/lig_dom"/>
</dbReference>
<protein>
    <submittedName>
        <fullName evidence="3">(2,3-dihydroxybenzoyl)adenylate synthase</fullName>
    </submittedName>
</protein>
<comment type="caution">
    <text evidence="3">The sequence shown here is derived from an EMBL/GenBank/DDBJ whole genome shotgun (WGS) entry which is preliminary data.</text>
</comment>
<evidence type="ECO:0000259" key="1">
    <source>
        <dbReference type="Pfam" id="PF00501"/>
    </source>
</evidence>
<dbReference type="InterPro" id="IPR042099">
    <property type="entry name" value="ANL_N_sf"/>
</dbReference>
<dbReference type="CDD" id="cd05920">
    <property type="entry name" value="23DHB-AMP_lg"/>
    <property type="match status" value="1"/>
</dbReference>
<proteinExistence type="predicted"/>
<feature type="domain" description="AMP-dependent synthetase/ligase" evidence="1">
    <location>
        <begin position="40"/>
        <end position="401"/>
    </location>
</feature>
<dbReference type="Proteomes" id="UP001601444">
    <property type="component" value="Unassembled WGS sequence"/>
</dbReference>
<sequence length="538" mass="56780">MTTIPAGSHREGYVPFPDDAARAYREAGYWSGRTLGDLLRATAAARPDATAVHTGEATLTYAALDAAADRMAHGLLALGIAPGDRVVVQLPNVPEFATVLFGLLRAGIIPVLTLPAHRRAEIEHLAALSESVAYLIADKAGDFDYRELATEVAAAVPSLRHVLVLGDPGAHTALSAVPRDGDALPAVDPADIALMLVSGGTTGLPKLIARTHDDYVYNATASAEVCALTADDVYLVTLPAAHNFPLACPGILGTVATGGSLVFTLDPSPEAAFAVIERHGVSVTAVVPPLAQLWSAAVDWEDADLSSLRLLQVGGAKLAEVNAREVEPALGCRLQQVFGMAEGLLNYTRLDDDDELVYTTQGRPLSPADELRVVDGDGEPVPPGEEGELLTRGPYTLRGYYRAPEHNARAFTPDGFYRSGDLVRQLPSGHLIVSGRIKDVINRGGENISCDELEEHLLAHPAVRHAAAVGLPDPTLGEKVCVVLVVTGELPALGELKTFLTARGLATYKLPDVVRRTEALPLTAVGKIDKKALKAELG</sequence>
<dbReference type="SUPFAM" id="SSF56801">
    <property type="entry name" value="Acetyl-CoA synthetase-like"/>
    <property type="match status" value="1"/>
</dbReference>
<evidence type="ECO:0000259" key="2">
    <source>
        <dbReference type="Pfam" id="PF13193"/>
    </source>
</evidence>
<organism evidence="3 4">
    <name type="scientific">Nocardia thailandica</name>
    <dbReference type="NCBI Taxonomy" id="257275"/>
    <lineage>
        <taxon>Bacteria</taxon>
        <taxon>Bacillati</taxon>
        <taxon>Actinomycetota</taxon>
        <taxon>Actinomycetes</taxon>
        <taxon>Mycobacteriales</taxon>
        <taxon>Nocardiaceae</taxon>
        <taxon>Nocardia</taxon>
    </lineage>
</organism>
<dbReference type="InterPro" id="IPR050237">
    <property type="entry name" value="ATP-dep_AMP-bd_enzyme"/>
</dbReference>
<dbReference type="InterPro" id="IPR025110">
    <property type="entry name" value="AMP-bd_C"/>
</dbReference>
<dbReference type="PANTHER" id="PTHR43767">
    <property type="entry name" value="LONG-CHAIN-FATTY-ACID--COA LIGASE"/>
    <property type="match status" value="1"/>
</dbReference>
<evidence type="ECO:0000313" key="4">
    <source>
        <dbReference type="Proteomes" id="UP001601444"/>
    </source>
</evidence>
<dbReference type="RefSeq" id="WP_387702593.1">
    <property type="nucleotide sequence ID" value="NZ_JBIAMX010000019.1"/>
</dbReference>
<accession>A0ABW6PUP5</accession>
<dbReference type="InterPro" id="IPR045851">
    <property type="entry name" value="AMP-bd_C_sf"/>
</dbReference>
<feature type="domain" description="AMP-binding enzyme C-terminal" evidence="2">
    <location>
        <begin position="452"/>
        <end position="527"/>
    </location>
</feature>
<dbReference type="Pfam" id="PF13193">
    <property type="entry name" value="AMP-binding_C"/>
    <property type="match status" value="1"/>
</dbReference>
<dbReference type="EMBL" id="JBIAMX010000019">
    <property type="protein sequence ID" value="MFF0546146.1"/>
    <property type="molecule type" value="Genomic_DNA"/>
</dbReference>
<name>A0ABW6PUP5_9NOCA</name>
<keyword evidence="4" id="KW-1185">Reference proteome</keyword>
<reference evidence="3 4" key="1">
    <citation type="submission" date="2024-10" db="EMBL/GenBank/DDBJ databases">
        <title>The Natural Products Discovery Center: Release of the First 8490 Sequenced Strains for Exploring Actinobacteria Biosynthetic Diversity.</title>
        <authorList>
            <person name="Kalkreuter E."/>
            <person name="Kautsar S.A."/>
            <person name="Yang D."/>
            <person name="Bader C.D."/>
            <person name="Teijaro C.N."/>
            <person name="Fluegel L."/>
            <person name="Davis C.M."/>
            <person name="Simpson J.R."/>
            <person name="Lauterbach L."/>
            <person name="Steele A.D."/>
            <person name="Gui C."/>
            <person name="Meng S."/>
            <person name="Li G."/>
            <person name="Viehrig K."/>
            <person name="Ye F."/>
            <person name="Su P."/>
            <person name="Kiefer A.F."/>
            <person name="Nichols A."/>
            <person name="Cepeda A.J."/>
            <person name="Yan W."/>
            <person name="Fan B."/>
            <person name="Jiang Y."/>
            <person name="Adhikari A."/>
            <person name="Zheng C.-J."/>
            <person name="Schuster L."/>
            <person name="Cowan T.M."/>
            <person name="Smanski M.J."/>
            <person name="Chevrette M.G."/>
            <person name="De Carvalho L.P.S."/>
            <person name="Shen B."/>
        </authorList>
    </citation>
    <scope>NUCLEOTIDE SEQUENCE [LARGE SCALE GENOMIC DNA]</scope>
    <source>
        <strain evidence="3 4">NPDC004045</strain>
    </source>
</reference>
<dbReference type="Pfam" id="PF00501">
    <property type="entry name" value="AMP-binding"/>
    <property type="match status" value="1"/>
</dbReference>
<dbReference type="Gene3D" id="3.40.50.12780">
    <property type="entry name" value="N-terminal domain of ligase-like"/>
    <property type="match status" value="1"/>
</dbReference>
<evidence type="ECO:0000313" key="3">
    <source>
        <dbReference type="EMBL" id="MFF0546146.1"/>
    </source>
</evidence>
<dbReference type="PANTHER" id="PTHR43767:SF1">
    <property type="entry name" value="NONRIBOSOMAL PEPTIDE SYNTHASE PES1 (EUROFUNG)-RELATED"/>
    <property type="match status" value="1"/>
</dbReference>
<dbReference type="Gene3D" id="3.30.300.30">
    <property type="match status" value="1"/>
</dbReference>
<gene>
    <name evidence="3" type="ORF">ACFYTF_25240</name>
</gene>